<evidence type="ECO:0000313" key="1">
    <source>
        <dbReference type="EMBL" id="EOA53603.1"/>
    </source>
</evidence>
<comment type="caution">
    <text evidence="1">The sequence shown here is derived from an EMBL/GenBank/DDBJ whole genome shotgun (WGS) entry which is preliminary data.</text>
</comment>
<protein>
    <submittedName>
        <fullName evidence="1">Uncharacterized protein</fullName>
    </submittedName>
</protein>
<dbReference type="Proteomes" id="UP000017831">
    <property type="component" value="Unassembled WGS sequence"/>
</dbReference>
<proteinExistence type="predicted"/>
<evidence type="ECO:0000313" key="2">
    <source>
        <dbReference type="Proteomes" id="UP000017831"/>
    </source>
</evidence>
<reference evidence="1 2" key="1">
    <citation type="submission" date="2013-04" db="EMBL/GenBank/DDBJ databases">
        <title>The Genome Sequence of Bacteroides massiliensis DSM 17679.</title>
        <authorList>
            <consortium name="The Broad Institute Genomics Platform"/>
            <person name="Earl A."/>
            <person name="Ward D."/>
            <person name="Feldgarden M."/>
            <person name="Gevers D."/>
            <person name="Martens E."/>
            <person name="Fenner L."/>
            <person name="Roux V."/>
            <person name="Mallet M.N."/>
            <person name="Raoult D."/>
            <person name="Walker B."/>
            <person name="Young S."/>
            <person name="Zeng Q."/>
            <person name="Gargeya S."/>
            <person name="Fitzgerald M."/>
            <person name="Haas B."/>
            <person name="Abouelleil A."/>
            <person name="Allen A.W."/>
            <person name="Alvarado L."/>
            <person name="Arachchi H.M."/>
            <person name="Berlin A.M."/>
            <person name="Chapman S.B."/>
            <person name="Gainer-Dewar J."/>
            <person name="Goldberg J."/>
            <person name="Griggs A."/>
            <person name="Gujja S."/>
            <person name="Hansen M."/>
            <person name="Howarth C."/>
            <person name="Imamovic A."/>
            <person name="Ireland A."/>
            <person name="Larimer J."/>
            <person name="McCowan C."/>
            <person name="Murphy C."/>
            <person name="Pearson M."/>
            <person name="Poon T.W."/>
            <person name="Priest M."/>
            <person name="Roberts A."/>
            <person name="Saif S."/>
            <person name="Shea T."/>
            <person name="Sisk P."/>
            <person name="Sykes S."/>
            <person name="Wortman J."/>
            <person name="Nusbaum C."/>
            <person name="Birren B."/>
        </authorList>
    </citation>
    <scope>NUCLEOTIDE SEQUENCE [LARGE SCALE GENOMIC DNA]</scope>
    <source>
        <strain evidence="2">B84634 / Timone 84634 / DSM 17679 / JCM 13223</strain>
    </source>
</reference>
<name>U6REI2_9BACT</name>
<dbReference type="EMBL" id="AQHY01000031">
    <property type="protein sequence ID" value="EOA53603.1"/>
    <property type="molecule type" value="Genomic_DNA"/>
</dbReference>
<dbReference type="HOGENOM" id="CLU_2840680_0_0_10"/>
<accession>U6REI2</accession>
<keyword evidence="2" id="KW-1185">Reference proteome</keyword>
<sequence>MQVHLPTEMSFLHNTRYYRLHLHYKRLYFWKGLKTNLATRQRFHISQSSIRHYIRFLNVIHLFAS</sequence>
<organism evidence="1 2">
    <name type="scientific">Phocaeicola massiliensis B84634 = Timone 84634 = DSM 17679 = JCM 13223</name>
    <dbReference type="NCBI Taxonomy" id="1121098"/>
    <lineage>
        <taxon>Bacteria</taxon>
        <taxon>Pseudomonadati</taxon>
        <taxon>Bacteroidota</taxon>
        <taxon>Bacteroidia</taxon>
        <taxon>Bacteroidales</taxon>
        <taxon>Bacteroidaceae</taxon>
        <taxon>Phocaeicola</taxon>
    </lineage>
</organism>
<dbReference type="AlphaFoldDB" id="U6REI2"/>
<gene>
    <name evidence="1" type="ORF">HMPREF1534_02823</name>
</gene>